<dbReference type="RefSeq" id="WP_161926214.1">
    <property type="nucleotide sequence ID" value="NZ_BJOU01000001.1"/>
</dbReference>
<name>A0A7I9UV32_9ACTN</name>
<dbReference type="InterPro" id="IPR011047">
    <property type="entry name" value="Quinoprotein_ADH-like_sf"/>
</dbReference>
<gene>
    <name evidence="2" type="ORF">nbrc107697_08320</name>
</gene>
<keyword evidence="1" id="KW-1133">Transmembrane helix</keyword>
<protein>
    <submittedName>
        <fullName evidence="2">Uncharacterized protein</fullName>
    </submittedName>
</protein>
<proteinExistence type="predicted"/>
<reference evidence="3" key="1">
    <citation type="submission" date="2019-06" db="EMBL/GenBank/DDBJ databases">
        <title>Gordonia isolated from sludge of a wastewater treatment plant.</title>
        <authorList>
            <person name="Tamura T."/>
            <person name="Aoyama K."/>
            <person name="Kang Y."/>
            <person name="Saito S."/>
            <person name="Akiyama N."/>
            <person name="Yazawa K."/>
            <person name="Gonoi T."/>
            <person name="Mikami Y."/>
        </authorList>
    </citation>
    <scope>NUCLEOTIDE SEQUENCE [LARGE SCALE GENOMIC DNA]</scope>
    <source>
        <strain evidence="3">NBRC 107697</strain>
    </source>
</reference>
<evidence type="ECO:0000256" key="1">
    <source>
        <dbReference type="SAM" id="Phobius"/>
    </source>
</evidence>
<dbReference type="Proteomes" id="UP000444980">
    <property type="component" value="Unassembled WGS sequence"/>
</dbReference>
<evidence type="ECO:0000313" key="3">
    <source>
        <dbReference type="Proteomes" id="UP000444980"/>
    </source>
</evidence>
<sequence length="433" mass="45302">MLSDLRRRIPFGIGTVVMLICGAMIGSLAVVLAQPSDAPHGGGHGYGQLRSYADTPEAVWTRGIDDLPGFSGSGGSVTVADTHGSTWLLAYPSGIGRAFLAVNRHDGTSRWDHPVVAGLGSCAFDAEGHIGCAIKVGNVPDGFYRVDAGSGALDPAQPLEDTGRVLGVGRNFIRVDQVGYRVTSTSPDGATRWSRTFADSATPTYIPEADLVDIKLADASHSLLDPETGKTRLSCGPCTVTVFPTGLAVSHAGDSAVIDFYGFTGGKLSAKPTHVSRSMEVATGPAVLPVLRGTGSATLNQTHGQFEVRDPAKPKALWAVSDDALSKAKPMACGRLVAFARKDGSRNVMRLDGKGTVVGRLSAPDRQRPDTAIAELRCVGSFGDTLVLANDNQVTAFDAKSGSIRWEFPASGSAQNVDGFIVLRQGATISLLR</sequence>
<organism evidence="2 3">
    <name type="scientific">Gordonia crocea</name>
    <dbReference type="NCBI Taxonomy" id="589162"/>
    <lineage>
        <taxon>Bacteria</taxon>
        <taxon>Bacillati</taxon>
        <taxon>Actinomycetota</taxon>
        <taxon>Actinomycetes</taxon>
        <taxon>Mycobacteriales</taxon>
        <taxon>Gordoniaceae</taxon>
        <taxon>Gordonia</taxon>
    </lineage>
</organism>
<feature type="transmembrane region" description="Helical" evidence="1">
    <location>
        <begin position="12"/>
        <end position="33"/>
    </location>
</feature>
<keyword evidence="1" id="KW-0812">Transmembrane</keyword>
<accession>A0A7I9UV32</accession>
<dbReference type="SUPFAM" id="SSF50998">
    <property type="entry name" value="Quinoprotein alcohol dehydrogenase-like"/>
    <property type="match status" value="1"/>
</dbReference>
<dbReference type="AlphaFoldDB" id="A0A7I9UV32"/>
<dbReference type="InterPro" id="IPR015943">
    <property type="entry name" value="WD40/YVTN_repeat-like_dom_sf"/>
</dbReference>
<keyword evidence="3" id="KW-1185">Reference proteome</keyword>
<evidence type="ECO:0000313" key="2">
    <source>
        <dbReference type="EMBL" id="GED96793.1"/>
    </source>
</evidence>
<dbReference type="OrthoDB" id="4364694at2"/>
<keyword evidence="1" id="KW-0472">Membrane</keyword>
<comment type="caution">
    <text evidence="2">The sequence shown here is derived from an EMBL/GenBank/DDBJ whole genome shotgun (WGS) entry which is preliminary data.</text>
</comment>
<dbReference type="Gene3D" id="2.130.10.10">
    <property type="entry name" value="YVTN repeat-like/Quinoprotein amine dehydrogenase"/>
    <property type="match status" value="1"/>
</dbReference>
<dbReference type="EMBL" id="BJOU01000001">
    <property type="protein sequence ID" value="GED96793.1"/>
    <property type="molecule type" value="Genomic_DNA"/>
</dbReference>